<dbReference type="GO" id="GO:0022857">
    <property type="term" value="F:transmembrane transporter activity"/>
    <property type="evidence" value="ECO:0007669"/>
    <property type="project" value="TreeGrafter"/>
</dbReference>
<evidence type="ECO:0000259" key="9">
    <source>
        <dbReference type="Pfam" id="PF02687"/>
    </source>
</evidence>
<keyword evidence="2" id="KW-1003">Cell membrane</keyword>
<comment type="caution">
    <text evidence="11">The sequence shown here is derived from an EMBL/GenBank/DDBJ whole genome shotgun (WGS) entry which is preliminary data.</text>
</comment>
<accession>A0A5A5TC84</accession>
<dbReference type="InterPro" id="IPR025857">
    <property type="entry name" value="MacB_PCD"/>
</dbReference>
<proteinExistence type="inferred from homology"/>
<feature type="region of interest" description="Disordered" evidence="7">
    <location>
        <begin position="1"/>
        <end position="41"/>
    </location>
</feature>
<evidence type="ECO:0000313" key="11">
    <source>
        <dbReference type="EMBL" id="GCF08756.1"/>
    </source>
</evidence>
<evidence type="ECO:0000256" key="6">
    <source>
        <dbReference type="ARBA" id="ARBA00038076"/>
    </source>
</evidence>
<comment type="similarity">
    <text evidence="6">Belongs to the ABC-4 integral membrane protein family.</text>
</comment>
<comment type="subcellular location">
    <subcellularLocation>
        <location evidence="1">Cell membrane</location>
        <topology evidence="1">Multi-pass membrane protein</topology>
    </subcellularLocation>
</comment>
<evidence type="ECO:0000256" key="2">
    <source>
        <dbReference type="ARBA" id="ARBA00022475"/>
    </source>
</evidence>
<evidence type="ECO:0000256" key="7">
    <source>
        <dbReference type="SAM" id="MobiDB-lite"/>
    </source>
</evidence>
<evidence type="ECO:0000313" key="12">
    <source>
        <dbReference type="Proteomes" id="UP000322530"/>
    </source>
</evidence>
<evidence type="ECO:0000256" key="4">
    <source>
        <dbReference type="ARBA" id="ARBA00022989"/>
    </source>
</evidence>
<feature type="domain" description="ABC3 transporter permease C-terminal" evidence="9">
    <location>
        <begin position="335"/>
        <end position="448"/>
    </location>
</feature>
<feature type="transmembrane region" description="Helical" evidence="8">
    <location>
        <begin position="70"/>
        <end position="89"/>
    </location>
</feature>
<dbReference type="AlphaFoldDB" id="A0A5A5TC84"/>
<feature type="transmembrane region" description="Helical" evidence="8">
    <location>
        <begin position="380"/>
        <end position="405"/>
    </location>
</feature>
<keyword evidence="4 8" id="KW-1133">Transmembrane helix</keyword>
<feature type="transmembrane region" description="Helical" evidence="8">
    <location>
        <begin position="411"/>
        <end position="438"/>
    </location>
</feature>
<organism evidence="11 12">
    <name type="scientific">Dictyobacter arantiisoli</name>
    <dbReference type="NCBI Taxonomy" id="2014874"/>
    <lineage>
        <taxon>Bacteria</taxon>
        <taxon>Bacillati</taxon>
        <taxon>Chloroflexota</taxon>
        <taxon>Ktedonobacteria</taxon>
        <taxon>Ktedonobacterales</taxon>
        <taxon>Dictyobacteraceae</taxon>
        <taxon>Dictyobacter</taxon>
    </lineage>
</organism>
<dbReference type="Pfam" id="PF02687">
    <property type="entry name" value="FtsX"/>
    <property type="match status" value="1"/>
</dbReference>
<protein>
    <submittedName>
        <fullName evidence="11">ABC transporter permease</fullName>
    </submittedName>
</protein>
<dbReference type="OrthoDB" id="9770036at2"/>
<feature type="transmembrane region" description="Helical" evidence="8">
    <location>
        <begin position="329"/>
        <end position="356"/>
    </location>
</feature>
<keyword evidence="5 8" id="KW-0472">Membrane</keyword>
<dbReference type="Proteomes" id="UP000322530">
    <property type="component" value="Unassembled WGS sequence"/>
</dbReference>
<dbReference type="PANTHER" id="PTHR30572:SF4">
    <property type="entry name" value="ABC TRANSPORTER PERMEASE YTRF"/>
    <property type="match status" value="1"/>
</dbReference>
<dbReference type="Pfam" id="PF12704">
    <property type="entry name" value="MacB_PCD"/>
    <property type="match status" value="1"/>
</dbReference>
<dbReference type="InterPro" id="IPR050250">
    <property type="entry name" value="Macrolide_Exporter_MacB"/>
</dbReference>
<name>A0A5A5TC84_9CHLR</name>
<evidence type="ECO:0000256" key="8">
    <source>
        <dbReference type="SAM" id="Phobius"/>
    </source>
</evidence>
<evidence type="ECO:0000256" key="1">
    <source>
        <dbReference type="ARBA" id="ARBA00004651"/>
    </source>
</evidence>
<dbReference type="PANTHER" id="PTHR30572">
    <property type="entry name" value="MEMBRANE COMPONENT OF TRANSPORTER-RELATED"/>
    <property type="match status" value="1"/>
</dbReference>
<keyword evidence="3 8" id="KW-0812">Transmembrane</keyword>
<reference evidence="11 12" key="1">
    <citation type="submission" date="2019-01" db="EMBL/GenBank/DDBJ databases">
        <title>Draft genome sequence of Dictyobacter sp. Uno17.</title>
        <authorList>
            <person name="Wang C.M."/>
            <person name="Zheng Y."/>
            <person name="Sakai Y."/>
            <person name="Abe K."/>
            <person name="Yokota A."/>
            <person name="Yabe S."/>
        </authorList>
    </citation>
    <scope>NUCLEOTIDE SEQUENCE [LARGE SCALE GENOMIC DNA]</scope>
    <source>
        <strain evidence="11 12">Uno17</strain>
    </source>
</reference>
<evidence type="ECO:0000256" key="3">
    <source>
        <dbReference type="ARBA" id="ARBA00022692"/>
    </source>
</evidence>
<gene>
    <name evidence="11" type="ORF">KDI_23200</name>
</gene>
<feature type="compositionally biased region" description="Low complexity" evidence="7">
    <location>
        <begin position="15"/>
        <end position="28"/>
    </location>
</feature>
<keyword evidence="12" id="KW-1185">Reference proteome</keyword>
<sequence length="455" mass="47998">MSSTEQQSIETDKQATTSESSVASAPAVRARKQCQQTSNGSLQRRRGMLAFYQSFRSALVAVRANKLRSLLTSLGIIIGVAAVIIMVSTSQSNAAQINQRLSFLNPDELVIRAGSASSTGGVRQAQGTSSTLKQSDADSLTSIAHVSAVSPIVNANEQVVYQSENWSTSVQGIYPTYQQINSWKMQEGTFISDADQQNTSAVAVIGQTVADNLFTSLGVDPIGKEIRINSIPFTVEGVLASKGASSSFQDADDVIYIPFSAAQKKLTGSTSVSSIDVLVDDSSNMTTAQAAVETRMEQLHNIANSSNDDFQIQNQSTVLQTAQATAQSLYMLLISVAAISLIVGGIGIMNIMLVSVTERTREIGIRIAIGARPGDVMMQFLIEALMLSALGGIVGILIGVGGALITATVMAVPFALSPLAVILAFGFSVAVGVIFGFYPAQRASQLDPIVALRSE</sequence>
<dbReference type="EMBL" id="BIXY01000030">
    <property type="protein sequence ID" value="GCF08756.1"/>
    <property type="molecule type" value="Genomic_DNA"/>
</dbReference>
<feature type="domain" description="MacB-like periplasmic core" evidence="10">
    <location>
        <begin position="69"/>
        <end position="294"/>
    </location>
</feature>
<evidence type="ECO:0000256" key="5">
    <source>
        <dbReference type="ARBA" id="ARBA00023136"/>
    </source>
</evidence>
<dbReference type="RefSeq" id="WP_149401736.1">
    <property type="nucleotide sequence ID" value="NZ_BIXY01000030.1"/>
</dbReference>
<dbReference type="InterPro" id="IPR003838">
    <property type="entry name" value="ABC3_permease_C"/>
</dbReference>
<dbReference type="GO" id="GO:0005886">
    <property type="term" value="C:plasma membrane"/>
    <property type="evidence" value="ECO:0007669"/>
    <property type="project" value="UniProtKB-SubCell"/>
</dbReference>
<evidence type="ECO:0000259" key="10">
    <source>
        <dbReference type="Pfam" id="PF12704"/>
    </source>
</evidence>